<proteinExistence type="predicted"/>
<keyword evidence="2" id="KW-1185">Reference proteome</keyword>
<organism evidence="1 2">
    <name type="scientific">Methylocystis borbori</name>
    <dbReference type="NCBI Taxonomy" id="3118750"/>
    <lineage>
        <taxon>Bacteria</taxon>
        <taxon>Pseudomonadati</taxon>
        <taxon>Pseudomonadota</taxon>
        <taxon>Alphaproteobacteria</taxon>
        <taxon>Hyphomicrobiales</taxon>
        <taxon>Methylocystaceae</taxon>
        <taxon>Methylocystis</taxon>
    </lineage>
</organism>
<evidence type="ECO:0000313" key="2">
    <source>
        <dbReference type="Proteomes" id="UP001350748"/>
    </source>
</evidence>
<protein>
    <submittedName>
        <fullName evidence="1">Uncharacterized protein</fullName>
    </submittedName>
</protein>
<accession>A0ABU7XJ99</accession>
<dbReference type="EMBL" id="JAZHYN010000021">
    <property type="protein sequence ID" value="MEF3366623.1"/>
    <property type="molecule type" value="Genomic_DNA"/>
</dbReference>
<evidence type="ECO:0000313" key="1">
    <source>
        <dbReference type="EMBL" id="MEF3366623.1"/>
    </source>
</evidence>
<gene>
    <name evidence="1" type="ORF">V3H18_08770</name>
</gene>
<sequence>MRMAEGRGALLAGRRGAGNFYPARGLIATIRAGSEKVDDFFDENLLQYFDFERFLIDHMISM</sequence>
<comment type="caution">
    <text evidence="1">The sequence shown here is derived from an EMBL/GenBank/DDBJ whole genome shotgun (WGS) entry which is preliminary data.</text>
</comment>
<reference evidence="1 2" key="1">
    <citation type="submission" date="2024-02" db="EMBL/GenBank/DDBJ databases">
        <authorList>
            <person name="Grouzdev D."/>
        </authorList>
    </citation>
    <scope>NUCLEOTIDE SEQUENCE [LARGE SCALE GENOMIC DNA]</scope>
    <source>
        <strain evidence="1 2">9N</strain>
    </source>
</reference>
<dbReference type="RefSeq" id="WP_332081646.1">
    <property type="nucleotide sequence ID" value="NZ_JAZHYN010000021.1"/>
</dbReference>
<dbReference type="Proteomes" id="UP001350748">
    <property type="component" value="Unassembled WGS sequence"/>
</dbReference>
<name>A0ABU7XJ99_9HYPH</name>